<reference evidence="1 2" key="1">
    <citation type="submission" date="2024-05" db="EMBL/GenBank/DDBJ databases">
        <authorList>
            <person name="Duchaud E."/>
        </authorList>
    </citation>
    <scope>NUCLEOTIDE SEQUENCE [LARGE SCALE GENOMIC DNA]</scope>
    <source>
        <strain evidence="1">Ena-SAMPLE-TAB-13-05-2024-13:56:06:370-140302</strain>
    </source>
</reference>
<evidence type="ECO:0008006" key="3">
    <source>
        <dbReference type="Google" id="ProtNLM"/>
    </source>
</evidence>
<dbReference type="Proteomes" id="UP001497416">
    <property type="component" value="Unassembled WGS sequence"/>
</dbReference>
<evidence type="ECO:0000313" key="1">
    <source>
        <dbReference type="EMBL" id="CAL2082850.1"/>
    </source>
</evidence>
<name>A0ABM9NXK8_9FLAO</name>
<sequence length="407" mass="46496">MKRLIKIASILISLVIVHSCIEAIEFENITFDGNLVVKALITNETKKHTIELSRTIPIDSTKLNPEKNARVFIADNSGMIFDFVEINDGTYESTTNFAAQANKLYTLNIETSDGQSYSSIQETLPKTNSISNLKVGVEDNEIENIREMVIRVDSDLTSDEGKYYRYEYEETYKIKTPLWTNDELKIISDTKPYEVILVQKDPAVAGVGFCYPTEKSNQIFLTETINLGQDQVVGFPIRQIPIDNYRVGLRYSILVKQYVINQNTFDFYTLLDKFAEPDNIFSQTQVGNIPSNISNNKFPTEDRVIGFFEVSSVSEKRLFFNRSDYFGLDTPFINYWELIFCVEPIYPLVENALGQSPLIIALRENWSFFPVESEDVPPNSGPYSLLRTECTNCSKFGPVFPPSFWVE</sequence>
<proteinExistence type="predicted"/>
<evidence type="ECO:0000313" key="2">
    <source>
        <dbReference type="Proteomes" id="UP001497416"/>
    </source>
</evidence>
<organism evidence="1 2">
    <name type="scientific">Tenacibaculum platacis</name>
    <dbReference type="NCBI Taxonomy" id="3137852"/>
    <lineage>
        <taxon>Bacteria</taxon>
        <taxon>Pseudomonadati</taxon>
        <taxon>Bacteroidota</taxon>
        <taxon>Flavobacteriia</taxon>
        <taxon>Flavobacteriales</taxon>
        <taxon>Flavobacteriaceae</taxon>
        <taxon>Tenacibaculum</taxon>
    </lineage>
</organism>
<dbReference type="EMBL" id="CAXIXY010000004">
    <property type="protein sequence ID" value="CAL2082850.1"/>
    <property type="molecule type" value="Genomic_DNA"/>
</dbReference>
<accession>A0ABM9NXK8</accession>
<comment type="caution">
    <text evidence="1">The sequence shown here is derived from an EMBL/GenBank/DDBJ whole genome shotgun (WGS) entry which is preliminary data.</text>
</comment>
<keyword evidence="2" id="KW-1185">Reference proteome</keyword>
<protein>
    <recommendedName>
        <fullName evidence="3">DUF4249 domain-containing protein</fullName>
    </recommendedName>
</protein>
<dbReference type="InterPro" id="IPR025345">
    <property type="entry name" value="DUF4249"/>
</dbReference>
<dbReference type="RefSeq" id="WP_348711390.1">
    <property type="nucleotide sequence ID" value="NZ_CAXIXY010000004.1"/>
</dbReference>
<dbReference type="Pfam" id="PF14054">
    <property type="entry name" value="DUF4249"/>
    <property type="match status" value="1"/>
</dbReference>
<gene>
    <name evidence="1" type="ORF">T190607A01A_20037</name>
</gene>